<keyword evidence="2" id="KW-0732">Signal</keyword>
<feature type="chain" id="PRO_5005201712" description="F-box domain-containing protein" evidence="2">
    <location>
        <begin position="22"/>
        <end position="545"/>
    </location>
</feature>
<evidence type="ECO:0000313" key="4">
    <source>
        <dbReference type="Proteomes" id="UP000053477"/>
    </source>
</evidence>
<reference evidence="3 4" key="1">
    <citation type="submission" date="2015-04" db="EMBL/GenBank/DDBJ databases">
        <title>Complete genome sequence of Schizopora paradoxa KUC8140, a cosmopolitan wood degrader in East Asia.</title>
        <authorList>
            <consortium name="DOE Joint Genome Institute"/>
            <person name="Min B."/>
            <person name="Park H."/>
            <person name="Jang Y."/>
            <person name="Kim J.-J."/>
            <person name="Kim K.H."/>
            <person name="Pangilinan J."/>
            <person name="Lipzen A."/>
            <person name="Riley R."/>
            <person name="Grigoriev I.V."/>
            <person name="Spatafora J.W."/>
            <person name="Choi I.-G."/>
        </authorList>
    </citation>
    <scope>NUCLEOTIDE SEQUENCE [LARGE SCALE GENOMIC DNA]</scope>
    <source>
        <strain evidence="3 4">KUC8140</strain>
    </source>
</reference>
<dbReference type="STRING" id="27342.A0A0H2RQC5"/>
<organism evidence="3 4">
    <name type="scientific">Schizopora paradoxa</name>
    <dbReference type="NCBI Taxonomy" id="27342"/>
    <lineage>
        <taxon>Eukaryota</taxon>
        <taxon>Fungi</taxon>
        <taxon>Dikarya</taxon>
        <taxon>Basidiomycota</taxon>
        <taxon>Agaricomycotina</taxon>
        <taxon>Agaricomycetes</taxon>
        <taxon>Hymenochaetales</taxon>
        <taxon>Schizoporaceae</taxon>
        <taxon>Schizopora</taxon>
    </lineage>
</organism>
<dbReference type="OrthoDB" id="3034442at2759"/>
<evidence type="ECO:0008006" key="5">
    <source>
        <dbReference type="Google" id="ProtNLM"/>
    </source>
</evidence>
<protein>
    <recommendedName>
        <fullName evidence="5">F-box domain-containing protein</fullName>
    </recommendedName>
</protein>
<feature type="signal peptide" evidence="2">
    <location>
        <begin position="1"/>
        <end position="21"/>
    </location>
</feature>
<proteinExistence type="predicted"/>
<accession>A0A0H2RQC5</accession>
<dbReference type="InParanoid" id="A0A0H2RQC5"/>
<dbReference type="EMBL" id="KQ085995">
    <property type="protein sequence ID" value="KLO11673.1"/>
    <property type="molecule type" value="Genomic_DNA"/>
</dbReference>
<sequence length="545" mass="60500">MTAMNLLALIDDILLAILSHSETCKQFERLTHSRGVWLVACEKYVLRRHLPFFTSGSRLDGLDAAELERRTCLALRVAKAWTGSISRPLTDAGGYPKPSKAITFDANSNGNFISELRFCPRWVGGKMEDWLLTVAKGIWSEISCWDLSGFKDSTWKEKIVGKWTRKGALIRDVVVNKDCSNDACLAVSLTQNDSHRIELLGIRRDDDDLSSVVFDTLATFESLHRVISLEGDICATSNDTTEIHILNWRKKCLGVLQYDDPTIADTIPARCLQVAFAHECIIVGFARSISLYPAFRLPFESSSGSLNSDETIAECHCYQPLATCRIDWTDCMSVVVPPTYPPDLDESTSEDLEDTLAPVLFLLRAESEDPWTSNVHTIMHYKLHPDRRFIEQQVPGPPEPNPRSTESENGASILPYEYPPATSAYMRYHRGFLRCPDLALGPCGTALWVNPRTRTSTGLVMEDARPPSPEDGQSSEEWLCGTVLPAGSASKEAQPIQKSGAYRLWTNPSSSGEASWTALDYVESLGWIGLGANDGSVTLLRMVDV</sequence>
<name>A0A0H2RQC5_9AGAM</name>
<gene>
    <name evidence="3" type="ORF">SCHPADRAFT_941895</name>
</gene>
<dbReference type="AlphaFoldDB" id="A0A0H2RQC5"/>
<dbReference type="Proteomes" id="UP000053477">
    <property type="component" value="Unassembled WGS sequence"/>
</dbReference>
<keyword evidence="4" id="KW-1185">Reference proteome</keyword>
<evidence type="ECO:0000256" key="1">
    <source>
        <dbReference type="SAM" id="MobiDB-lite"/>
    </source>
</evidence>
<feature type="region of interest" description="Disordered" evidence="1">
    <location>
        <begin position="391"/>
        <end position="412"/>
    </location>
</feature>
<evidence type="ECO:0000256" key="2">
    <source>
        <dbReference type="SAM" id="SignalP"/>
    </source>
</evidence>
<evidence type="ECO:0000313" key="3">
    <source>
        <dbReference type="EMBL" id="KLO11673.1"/>
    </source>
</evidence>